<protein>
    <recommendedName>
        <fullName evidence="3">Quinol monooxygenase YgiN</fullName>
    </recommendedName>
</protein>
<accession>A0A1G5QV24</accession>
<gene>
    <name evidence="1" type="ORF">SAMN04488118_10678</name>
</gene>
<name>A0A1G5QV24_9RHOB</name>
<evidence type="ECO:0000313" key="2">
    <source>
        <dbReference type="Proteomes" id="UP000198767"/>
    </source>
</evidence>
<reference evidence="1 2" key="1">
    <citation type="submission" date="2016-10" db="EMBL/GenBank/DDBJ databases">
        <authorList>
            <person name="de Groot N.N."/>
        </authorList>
    </citation>
    <scope>NUCLEOTIDE SEQUENCE [LARGE SCALE GENOMIC DNA]</scope>
    <source>
        <strain evidence="1 2">U95</strain>
    </source>
</reference>
<dbReference type="AlphaFoldDB" id="A0A1G5QV24"/>
<sequence length="102" mass="11423">MTAITEIFVLKMKDGAHVDAVREAARKDFVALDGVMSWETLVSVDPSRPTLYTDIFTFPDHATAKRVTPQFAKRPATQAFLAEIEEIIVGQFFTAYQPKTSE</sequence>
<dbReference type="RefSeq" id="WP_090219182.1">
    <property type="nucleotide sequence ID" value="NZ_CANLDO010000006.1"/>
</dbReference>
<proteinExistence type="predicted"/>
<dbReference type="STRING" id="1156985.SAMN04488118_10678"/>
<dbReference type="EMBL" id="FMWG01000006">
    <property type="protein sequence ID" value="SCZ65685.1"/>
    <property type="molecule type" value="Genomic_DNA"/>
</dbReference>
<dbReference type="Proteomes" id="UP000198767">
    <property type="component" value="Unassembled WGS sequence"/>
</dbReference>
<keyword evidence="2" id="KW-1185">Reference proteome</keyword>
<organism evidence="1 2">
    <name type="scientific">Epibacterium ulvae</name>
    <dbReference type="NCBI Taxonomy" id="1156985"/>
    <lineage>
        <taxon>Bacteria</taxon>
        <taxon>Pseudomonadati</taxon>
        <taxon>Pseudomonadota</taxon>
        <taxon>Alphaproteobacteria</taxon>
        <taxon>Rhodobacterales</taxon>
        <taxon>Roseobacteraceae</taxon>
        <taxon>Epibacterium</taxon>
    </lineage>
</organism>
<evidence type="ECO:0008006" key="3">
    <source>
        <dbReference type="Google" id="ProtNLM"/>
    </source>
</evidence>
<dbReference type="OrthoDB" id="9553732at2"/>
<evidence type="ECO:0000313" key="1">
    <source>
        <dbReference type="EMBL" id="SCZ65685.1"/>
    </source>
</evidence>